<accession>A0A8D9A938</accession>
<sequence>MVTYILKYSISIGSIFHVDLGWDSYHSSLKLRYYFTQEFRPIGSFLIKLYSIFDIFIVRTQNIFVSELQKWSSLTFTKTVVLKLGKGTGDAIVSAQNIASGQRKSGERSYPGS</sequence>
<proteinExistence type="predicted"/>
<reference evidence="1" key="1">
    <citation type="submission" date="2021-05" db="EMBL/GenBank/DDBJ databases">
        <authorList>
            <person name="Alioto T."/>
            <person name="Alioto T."/>
            <person name="Gomez Garrido J."/>
        </authorList>
    </citation>
    <scope>NUCLEOTIDE SEQUENCE</scope>
</reference>
<dbReference type="EMBL" id="HBUF01553943">
    <property type="protein sequence ID" value="CAG6759846.1"/>
    <property type="molecule type" value="Transcribed_RNA"/>
</dbReference>
<organism evidence="1">
    <name type="scientific">Cacopsylla melanoneura</name>
    <dbReference type="NCBI Taxonomy" id="428564"/>
    <lineage>
        <taxon>Eukaryota</taxon>
        <taxon>Metazoa</taxon>
        <taxon>Ecdysozoa</taxon>
        <taxon>Arthropoda</taxon>
        <taxon>Hexapoda</taxon>
        <taxon>Insecta</taxon>
        <taxon>Pterygota</taxon>
        <taxon>Neoptera</taxon>
        <taxon>Paraneoptera</taxon>
        <taxon>Hemiptera</taxon>
        <taxon>Sternorrhyncha</taxon>
        <taxon>Psylloidea</taxon>
        <taxon>Psyllidae</taxon>
        <taxon>Psyllinae</taxon>
        <taxon>Cacopsylla</taxon>
    </lineage>
</organism>
<protein>
    <submittedName>
        <fullName evidence="1">Uncharacterized protein</fullName>
    </submittedName>
</protein>
<name>A0A8D9A938_9HEMI</name>
<evidence type="ECO:0000313" key="1">
    <source>
        <dbReference type="EMBL" id="CAG6759846.1"/>
    </source>
</evidence>
<dbReference type="AlphaFoldDB" id="A0A8D9A938"/>